<keyword evidence="3" id="KW-1185">Reference proteome</keyword>
<dbReference type="Pfam" id="PF07963">
    <property type="entry name" value="N_methyl"/>
    <property type="match status" value="1"/>
</dbReference>
<feature type="domain" description="DUF1559" evidence="1">
    <location>
        <begin position="34"/>
        <end position="359"/>
    </location>
</feature>
<dbReference type="InterPro" id="IPR027558">
    <property type="entry name" value="Pre_pil_HX9DG_C"/>
</dbReference>
<dbReference type="RefSeq" id="WP_076347392.1">
    <property type="nucleotide sequence ID" value="NZ_CP019082.1"/>
</dbReference>
<evidence type="ECO:0000313" key="2">
    <source>
        <dbReference type="EMBL" id="APW61777.1"/>
    </source>
</evidence>
<dbReference type="InterPro" id="IPR045584">
    <property type="entry name" value="Pilin-like"/>
</dbReference>
<dbReference type="EMBL" id="CP019082">
    <property type="protein sequence ID" value="APW61777.1"/>
    <property type="molecule type" value="Genomic_DNA"/>
</dbReference>
<protein>
    <recommendedName>
        <fullName evidence="1">DUF1559 domain-containing protein</fullName>
    </recommendedName>
</protein>
<evidence type="ECO:0000313" key="3">
    <source>
        <dbReference type="Proteomes" id="UP000186309"/>
    </source>
</evidence>
<dbReference type="Pfam" id="PF07596">
    <property type="entry name" value="SBP_bac_10"/>
    <property type="match status" value="1"/>
</dbReference>
<dbReference type="AlphaFoldDB" id="A0A1U7CS58"/>
<dbReference type="STRING" id="1387353.BSF38_03305"/>
<dbReference type="PANTHER" id="PTHR30093:SF2">
    <property type="entry name" value="TYPE II SECRETION SYSTEM PROTEIN H"/>
    <property type="match status" value="1"/>
</dbReference>
<dbReference type="SUPFAM" id="SSF54523">
    <property type="entry name" value="Pili subunits"/>
    <property type="match status" value="1"/>
</dbReference>
<accession>A0A1U7CS58</accession>
<dbReference type="OrthoDB" id="236690at2"/>
<dbReference type="Proteomes" id="UP000186309">
    <property type="component" value="Chromosome"/>
</dbReference>
<dbReference type="PANTHER" id="PTHR30093">
    <property type="entry name" value="GENERAL SECRETION PATHWAY PROTEIN G"/>
    <property type="match status" value="1"/>
</dbReference>
<dbReference type="Gene3D" id="3.30.700.10">
    <property type="entry name" value="Glycoprotein, Type 4 Pilin"/>
    <property type="match status" value="1"/>
</dbReference>
<dbReference type="InterPro" id="IPR012902">
    <property type="entry name" value="N_methyl_site"/>
</dbReference>
<dbReference type="KEGG" id="pbor:BSF38_03305"/>
<proteinExistence type="predicted"/>
<dbReference type="NCBIfam" id="TIGR02532">
    <property type="entry name" value="IV_pilin_GFxxxE"/>
    <property type="match status" value="1"/>
</dbReference>
<name>A0A1U7CS58_9BACT</name>
<dbReference type="InterPro" id="IPR011453">
    <property type="entry name" value="DUF1559"/>
</dbReference>
<gene>
    <name evidence="2" type="ORF">BSF38_03305</name>
</gene>
<evidence type="ECO:0000259" key="1">
    <source>
        <dbReference type="Pfam" id="PF07596"/>
    </source>
</evidence>
<sequence>MSAPGPRRGFTLIELLVVIAIIAVLIALLLPAVQSAREAARRMQCTNNLKQIGLGIHNYMSTFNTTPVHEYRRADENGGTLGTAGNRAWHCQILPFIEEKPMYDAFNFAYSDGFYGNNNIVNGVNATVQRSSIATFLCPSDGITCLPQDGVVNTGTGKLGNNNYAGNTARPRNILMPGQAPNNGNLPGHLGVISTSRMYNTVGPCGDAGKANNTNVNVSVASITDGLSNTAAASEFLMNDGSGNSSDPRRRFNYTDSALIEQPDVDIWAVVRDGLKGPAVNWTDWTMYKGASWAFTDAWEGHLYAHLFPPNAPTIHVYYSNTLRCFEGDSGANPSSNHPGGVNVAFMDGSVRFVKNSVDLPTWWALGTRNGGEVISADAY</sequence>
<dbReference type="NCBIfam" id="TIGR04294">
    <property type="entry name" value="pre_pil_HX9DG"/>
    <property type="match status" value="1"/>
</dbReference>
<dbReference type="PROSITE" id="PS00409">
    <property type="entry name" value="PROKAR_NTER_METHYL"/>
    <property type="match status" value="1"/>
</dbReference>
<reference evidence="3" key="1">
    <citation type="submission" date="2016-12" db="EMBL/GenBank/DDBJ databases">
        <title>Comparative genomics of four Isosphaeraceae planctomycetes: a common pool of plasmids and glycoside hydrolase genes.</title>
        <authorList>
            <person name="Ivanova A."/>
        </authorList>
    </citation>
    <scope>NUCLEOTIDE SEQUENCE [LARGE SCALE GENOMIC DNA]</scope>
    <source>
        <strain evidence="3">PX4</strain>
    </source>
</reference>
<organism evidence="2 3">
    <name type="scientific">Paludisphaera borealis</name>
    <dbReference type="NCBI Taxonomy" id="1387353"/>
    <lineage>
        <taxon>Bacteria</taxon>
        <taxon>Pseudomonadati</taxon>
        <taxon>Planctomycetota</taxon>
        <taxon>Planctomycetia</taxon>
        <taxon>Isosphaerales</taxon>
        <taxon>Isosphaeraceae</taxon>
        <taxon>Paludisphaera</taxon>
    </lineage>
</organism>